<organism evidence="2 3">
    <name type="scientific">Strigamia maritima</name>
    <name type="common">European centipede</name>
    <name type="synonym">Geophilus maritimus</name>
    <dbReference type="NCBI Taxonomy" id="126957"/>
    <lineage>
        <taxon>Eukaryota</taxon>
        <taxon>Metazoa</taxon>
        <taxon>Ecdysozoa</taxon>
        <taxon>Arthropoda</taxon>
        <taxon>Myriapoda</taxon>
        <taxon>Chilopoda</taxon>
        <taxon>Pleurostigmophora</taxon>
        <taxon>Geophilomorpha</taxon>
        <taxon>Linotaeniidae</taxon>
        <taxon>Strigamia</taxon>
    </lineage>
</organism>
<feature type="compositionally biased region" description="Polar residues" evidence="1">
    <location>
        <begin position="89"/>
        <end position="99"/>
    </location>
</feature>
<evidence type="ECO:0000313" key="3">
    <source>
        <dbReference type="Proteomes" id="UP000014500"/>
    </source>
</evidence>
<evidence type="ECO:0000313" key="2">
    <source>
        <dbReference type="EnsemblMetazoa" id="SMAR014653-PA"/>
    </source>
</evidence>
<dbReference type="eggNOG" id="KOG0661">
    <property type="taxonomic scope" value="Eukaryota"/>
</dbReference>
<evidence type="ECO:0008006" key="4">
    <source>
        <dbReference type="Google" id="ProtNLM"/>
    </source>
</evidence>
<dbReference type="EMBL" id="JH431869">
    <property type="status" value="NOT_ANNOTATED_CDS"/>
    <property type="molecule type" value="Genomic_DNA"/>
</dbReference>
<dbReference type="EnsemblMetazoa" id="SMAR014653-RA">
    <property type="protein sequence ID" value="SMAR014653-PA"/>
    <property type="gene ID" value="SMAR014653"/>
</dbReference>
<dbReference type="InterPro" id="IPR011009">
    <property type="entry name" value="Kinase-like_dom_sf"/>
</dbReference>
<dbReference type="STRING" id="126957.T1JLC3"/>
<protein>
    <recommendedName>
        <fullName evidence="4">Protein kinase domain-containing protein</fullName>
    </recommendedName>
</protein>
<evidence type="ECO:0000256" key="1">
    <source>
        <dbReference type="SAM" id="MobiDB-lite"/>
    </source>
</evidence>
<dbReference type="SUPFAM" id="SSF56112">
    <property type="entry name" value="Protein kinase-like (PK-like)"/>
    <property type="match status" value="1"/>
</dbReference>
<keyword evidence="3" id="KW-1185">Reference proteome</keyword>
<dbReference type="Proteomes" id="UP000014500">
    <property type="component" value="Unassembled WGS sequence"/>
</dbReference>
<feature type="region of interest" description="Disordered" evidence="1">
    <location>
        <begin position="75"/>
        <end position="99"/>
    </location>
</feature>
<sequence length="295" mass="32645">KSSHLKFDFPHEVGVGIDCLLPHSSAACRELIKLMCTYDPDDRISAQDCLSHQYFKKYRLAKRRDRKLMTTKVMEPAAATPSGDGKKNSMATDVSRETVSLQLRPLRKSTIKPRTKLTALETETSVKTLLQKLPKINTSSASSSTSKKIIPKLQKSPLKNIFLKRNGAPSTTTEFPANECAGNRDILTAALLSLEDINPTHILSVVCAQITSPTLFLASYIKTTDPANRSDTSLKNFDFKIFSEYRCCNARVGSEEFISTTRQHSRAKIVRINDSPHPLVAEATALVTPFTPSTS</sequence>
<dbReference type="AlphaFoldDB" id="T1JLC3"/>
<reference evidence="3" key="1">
    <citation type="submission" date="2011-05" db="EMBL/GenBank/DDBJ databases">
        <authorList>
            <person name="Richards S.R."/>
            <person name="Qu J."/>
            <person name="Jiang H."/>
            <person name="Jhangiani S.N."/>
            <person name="Agravi P."/>
            <person name="Goodspeed R."/>
            <person name="Gross S."/>
            <person name="Mandapat C."/>
            <person name="Jackson L."/>
            <person name="Mathew T."/>
            <person name="Pu L."/>
            <person name="Thornton R."/>
            <person name="Saada N."/>
            <person name="Wilczek-Boney K.B."/>
            <person name="Lee S."/>
            <person name="Kovar C."/>
            <person name="Wu Y."/>
            <person name="Scherer S.E."/>
            <person name="Worley K.C."/>
            <person name="Muzny D.M."/>
            <person name="Gibbs R."/>
        </authorList>
    </citation>
    <scope>NUCLEOTIDE SEQUENCE</scope>
    <source>
        <strain evidence="3">Brora</strain>
    </source>
</reference>
<dbReference type="HOGENOM" id="CLU_945190_0_0_1"/>
<proteinExistence type="predicted"/>
<name>T1JLC3_STRMM</name>
<accession>T1JLC3</accession>
<reference evidence="2" key="2">
    <citation type="submission" date="2015-02" db="UniProtKB">
        <authorList>
            <consortium name="EnsemblMetazoa"/>
        </authorList>
    </citation>
    <scope>IDENTIFICATION</scope>
</reference>
<dbReference type="Gene3D" id="1.10.510.10">
    <property type="entry name" value="Transferase(Phosphotransferase) domain 1"/>
    <property type="match status" value="1"/>
</dbReference>